<keyword evidence="2" id="KW-1185">Reference proteome</keyword>
<dbReference type="Pfam" id="PF05926">
    <property type="entry name" value="Phage_GPL"/>
    <property type="match status" value="1"/>
</dbReference>
<name>A0A1H3DI21_9PSED</name>
<dbReference type="RefSeq" id="WP_090230856.1">
    <property type="nucleotide sequence ID" value="NZ_FNNU01000005.1"/>
</dbReference>
<dbReference type="OrthoDB" id="6312934at2"/>
<dbReference type="AlphaFoldDB" id="A0A1H3DI21"/>
<dbReference type="Proteomes" id="UP000243778">
    <property type="component" value="Unassembled WGS sequence"/>
</dbReference>
<evidence type="ECO:0000313" key="2">
    <source>
        <dbReference type="Proteomes" id="UP000243778"/>
    </source>
</evidence>
<accession>A0A1H3DI21</accession>
<reference evidence="2" key="1">
    <citation type="submission" date="2016-10" db="EMBL/GenBank/DDBJ databases">
        <authorList>
            <person name="Varghese N."/>
            <person name="Submissions S."/>
        </authorList>
    </citation>
    <scope>NUCLEOTIDE SEQUENCE [LARGE SCALE GENOMIC DNA]</scope>
    <source>
        <strain evidence="2">NRRL B-59562</strain>
    </source>
</reference>
<dbReference type="InterPro" id="IPR009225">
    <property type="entry name" value="Phage_head_completion_GpL"/>
</dbReference>
<sequence>MSGFVAVGTSPAITLTNDGFWPDVDSETVRASLRLDASVSDARLEMAIVGAMLEANRDLHSLKFRHLAAGRERLADVPACQINGQSELVVTYLRAIYCAAGAELAERYRSYDSTGQGDRNAEALSPTIDEYRRDARYAIRSLLGTPRNTVELI</sequence>
<protein>
    <submittedName>
        <fullName evidence="1">Phage head completion protein (GPL)</fullName>
    </submittedName>
</protein>
<proteinExistence type="predicted"/>
<dbReference type="EMBL" id="FNNU01000005">
    <property type="protein sequence ID" value="SDX66142.1"/>
    <property type="molecule type" value="Genomic_DNA"/>
</dbReference>
<organism evidence="1 2">
    <name type="scientific">Pseudomonas kuykendallii</name>
    <dbReference type="NCBI Taxonomy" id="1007099"/>
    <lineage>
        <taxon>Bacteria</taxon>
        <taxon>Pseudomonadati</taxon>
        <taxon>Pseudomonadota</taxon>
        <taxon>Gammaproteobacteria</taxon>
        <taxon>Pseudomonadales</taxon>
        <taxon>Pseudomonadaceae</taxon>
        <taxon>Pseudomonas</taxon>
    </lineage>
</organism>
<evidence type="ECO:0000313" key="1">
    <source>
        <dbReference type="EMBL" id="SDX66142.1"/>
    </source>
</evidence>
<dbReference type="STRING" id="1007099.SAMN05216287_3440"/>
<gene>
    <name evidence="1" type="ORF">SAMN05216287_3440</name>
</gene>